<reference evidence="4 5" key="1">
    <citation type="submission" date="2019-12" db="EMBL/GenBank/DDBJ databases">
        <authorList>
            <person name="Kun Z."/>
        </authorList>
    </citation>
    <scope>NUCLEOTIDE SEQUENCE [LARGE SCALE GENOMIC DNA]</scope>
    <source>
        <strain evidence="4 5">YIM 123512</strain>
    </source>
</reference>
<keyword evidence="5" id="KW-1185">Reference proteome</keyword>
<name>A0A6L7EZB9_9ACTN</name>
<evidence type="ECO:0000313" key="5">
    <source>
        <dbReference type="Proteomes" id="UP000473325"/>
    </source>
</evidence>
<sequence>MRRLSPTLLRTLAALTAAVVLAGCSGGGSPSAESTPSESPSASASAAGSGSASGATSAEPTPEPAPVAPTEGACYRLSYDDAVAASTTATPVGCKRRHTSQTFAVGALDAVSAGHLLAVDSDTVRRQAARACPQGLPRFLGATPAQLRLSMLRAVWFTPTLEESDLGASWYRCDVVAVSGDDQIAPLEGDLTEALERSDVRDAYAMCGTAAPDDPAFTRVLCSESHTWRAISVVDLASLGKAYPGVRAVKGVDAAGEDGDCASAARDLADDPLDYEWGYEWPSKAQWKAGQIYGRCWAQD</sequence>
<dbReference type="PROSITE" id="PS51257">
    <property type="entry name" value="PROKAR_LIPOPROTEIN"/>
    <property type="match status" value="1"/>
</dbReference>
<proteinExistence type="predicted"/>
<evidence type="ECO:0000259" key="3">
    <source>
        <dbReference type="Pfam" id="PF13845"/>
    </source>
</evidence>
<accession>A0A6L7EZB9</accession>
<feature type="chain" id="PRO_5039268157" description="Septum formation-related domain-containing protein" evidence="2">
    <location>
        <begin position="23"/>
        <end position="300"/>
    </location>
</feature>
<evidence type="ECO:0000313" key="4">
    <source>
        <dbReference type="EMBL" id="MXG91088.1"/>
    </source>
</evidence>
<feature type="region of interest" description="Disordered" evidence="1">
    <location>
        <begin position="26"/>
        <end position="69"/>
    </location>
</feature>
<feature type="compositionally biased region" description="Low complexity" evidence="1">
    <location>
        <begin position="30"/>
        <end position="60"/>
    </location>
</feature>
<keyword evidence="2" id="KW-0732">Signal</keyword>
<feature type="signal peptide" evidence="2">
    <location>
        <begin position="1"/>
        <end position="22"/>
    </location>
</feature>
<feature type="domain" description="Septum formation-related" evidence="3">
    <location>
        <begin position="72"/>
        <end position="296"/>
    </location>
</feature>
<evidence type="ECO:0000256" key="2">
    <source>
        <dbReference type="SAM" id="SignalP"/>
    </source>
</evidence>
<dbReference type="EMBL" id="WUEK01000010">
    <property type="protein sequence ID" value="MXG91088.1"/>
    <property type="molecule type" value="Genomic_DNA"/>
</dbReference>
<dbReference type="InterPro" id="IPR026004">
    <property type="entry name" value="Septum_form"/>
</dbReference>
<dbReference type="AlphaFoldDB" id="A0A6L7EZB9"/>
<dbReference type="Proteomes" id="UP000473325">
    <property type="component" value="Unassembled WGS sequence"/>
</dbReference>
<dbReference type="Pfam" id="PF13845">
    <property type="entry name" value="Septum_form"/>
    <property type="match status" value="1"/>
</dbReference>
<gene>
    <name evidence="4" type="ORF">GRQ65_16185</name>
</gene>
<dbReference type="RefSeq" id="WP_160879015.1">
    <property type="nucleotide sequence ID" value="NZ_WUEK01000010.1"/>
</dbReference>
<evidence type="ECO:0000256" key="1">
    <source>
        <dbReference type="SAM" id="MobiDB-lite"/>
    </source>
</evidence>
<protein>
    <recommendedName>
        <fullName evidence="3">Septum formation-related domain-containing protein</fullName>
    </recommendedName>
</protein>
<comment type="caution">
    <text evidence="4">The sequence shown here is derived from an EMBL/GenBank/DDBJ whole genome shotgun (WGS) entry which is preliminary data.</text>
</comment>
<organism evidence="4 5">
    <name type="scientific">Nocardioides flavescens</name>
    <dbReference type="NCBI Taxonomy" id="2691959"/>
    <lineage>
        <taxon>Bacteria</taxon>
        <taxon>Bacillati</taxon>
        <taxon>Actinomycetota</taxon>
        <taxon>Actinomycetes</taxon>
        <taxon>Propionibacteriales</taxon>
        <taxon>Nocardioidaceae</taxon>
        <taxon>Nocardioides</taxon>
    </lineage>
</organism>